<dbReference type="AlphaFoldDB" id="E4ZRA3"/>
<evidence type="ECO:0000256" key="2">
    <source>
        <dbReference type="SAM" id="Phobius"/>
    </source>
</evidence>
<evidence type="ECO:0000256" key="1">
    <source>
        <dbReference type="SAM" id="MobiDB-lite"/>
    </source>
</evidence>
<dbReference type="OMA" id="CSYTIEF"/>
<dbReference type="GeneID" id="13283985"/>
<feature type="transmembrane region" description="Helical" evidence="2">
    <location>
        <begin position="634"/>
        <end position="656"/>
    </location>
</feature>
<accession>E4ZRA3</accession>
<name>E4ZRA3_LEPMJ</name>
<feature type="compositionally biased region" description="Polar residues" evidence="1">
    <location>
        <begin position="8"/>
        <end position="19"/>
    </location>
</feature>
<feature type="transmembrane region" description="Helical" evidence="2">
    <location>
        <begin position="173"/>
        <end position="196"/>
    </location>
</feature>
<dbReference type="Proteomes" id="UP000002668">
    <property type="component" value="Genome"/>
</dbReference>
<feature type="transmembrane region" description="Helical" evidence="2">
    <location>
        <begin position="239"/>
        <end position="261"/>
    </location>
</feature>
<dbReference type="VEuPathDB" id="FungiDB:LEMA_P034420.1"/>
<dbReference type="EMBL" id="FP929116">
    <property type="protein sequence ID" value="CBX93768.1"/>
    <property type="molecule type" value="Genomic_DNA"/>
</dbReference>
<protein>
    <recommendedName>
        <fullName evidence="5">Formylmethionine deformylase-like protein</fullName>
    </recommendedName>
</protein>
<dbReference type="PANTHER" id="PTHR35041">
    <property type="entry name" value="MEDIATOR OF RNA POLYMERASE II TRANSCRIPTION SUBUNIT 1"/>
    <property type="match status" value="1"/>
</dbReference>
<keyword evidence="2" id="KW-0812">Transmembrane</keyword>
<proteinExistence type="predicted"/>
<dbReference type="InParanoid" id="E4ZRA3"/>
<keyword evidence="4" id="KW-1185">Reference proteome</keyword>
<feature type="transmembrane region" description="Helical" evidence="2">
    <location>
        <begin position="133"/>
        <end position="153"/>
    </location>
</feature>
<reference evidence="4" key="1">
    <citation type="journal article" date="2011" name="Nat. Commun.">
        <title>Effector diversification within compartments of the Leptosphaeria maculans genome affected by Repeat-Induced Point mutations.</title>
        <authorList>
            <person name="Rouxel T."/>
            <person name="Grandaubert J."/>
            <person name="Hane J.K."/>
            <person name="Hoede C."/>
            <person name="van de Wouw A.P."/>
            <person name="Couloux A."/>
            <person name="Dominguez V."/>
            <person name="Anthouard V."/>
            <person name="Bally P."/>
            <person name="Bourras S."/>
            <person name="Cozijnsen A.J."/>
            <person name="Ciuffetti L.M."/>
            <person name="Degrave A."/>
            <person name="Dilmaghani A."/>
            <person name="Duret L."/>
            <person name="Fudal I."/>
            <person name="Goodwin S.B."/>
            <person name="Gout L."/>
            <person name="Glaser N."/>
            <person name="Linglin J."/>
            <person name="Kema G.H.J."/>
            <person name="Lapalu N."/>
            <person name="Lawrence C.B."/>
            <person name="May K."/>
            <person name="Meyer M."/>
            <person name="Ollivier B."/>
            <person name="Poulain J."/>
            <person name="Schoch C.L."/>
            <person name="Simon A."/>
            <person name="Spatafora J.W."/>
            <person name="Stachowiak A."/>
            <person name="Turgeon B.G."/>
            <person name="Tyler B.M."/>
            <person name="Vincent D."/>
            <person name="Weissenbach J."/>
            <person name="Amselem J."/>
            <person name="Quesneville H."/>
            <person name="Oliver R.P."/>
            <person name="Wincker P."/>
            <person name="Balesdent M.-H."/>
            <person name="Howlett B.J."/>
        </authorList>
    </citation>
    <scope>NUCLEOTIDE SEQUENCE [LARGE SCALE GENOMIC DNA]</scope>
    <source>
        <strain evidence="4">JN3 / isolate v23.1.3 / race Av1-4-5-6-7-8</strain>
    </source>
</reference>
<keyword evidence="2" id="KW-1133">Transmembrane helix</keyword>
<dbReference type="HOGENOM" id="CLU_008809_0_0_1"/>
<evidence type="ECO:0000313" key="3">
    <source>
        <dbReference type="EMBL" id="CBX93768.1"/>
    </source>
</evidence>
<dbReference type="PANTHER" id="PTHR35041:SF3">
    <property type="entry name" value="FORMYLMETHIONINE DEFORMYLASE-LIKE PROTEIN"/>
    <property type="match status" value="1"/>
</dbReference>
<sequence length="767" mass="86016">MSPRNLRSACSSRESSPGTSVEPYDPFRSNSDAIELAHMTRVSLDARDSYCSPTRSPTGMSRERLHPDSYLGLGHNSGQYVQVTPHDGSPRQFENSGGESTHTVNSLYQSKTLDADTQALVDRRAGEIAQWHVHWTTPAIIVSLFIAGVLAAIGHHLFYAHLHGSPATEQLKMVRYGTALAFFVRSTLVGTVIICNRQRIWYTFRRKAMTINGIDGLFSATEDPTQFFLNWEMIRNGKLATLMAACTWLIPIASVLSPASLTSEAKTMVNKTVCPGVANINFTREALYNFRDENELDGRGTSLVYYNTTDRDGVQDGYFDYYDQPSKNARRLAFSAAYLKRPQPRENAGLTYCGEGWNCTYSINFIGPGYKCEDISNADISGAPFKLSQIAPEGNFTYISEVDQDDYKWPQIPTSDGMPIQDPPYPDSLGVFESEPTLWIGYANKSSELYDENSPYAKKWKHVHEPKMFKCEMYHTNYTFQMGFRPTQSALLQKRDFLYPVINTTLEANPSNTTDWAATQSSNFVRPKENTERYKLTAAYHSLGALLRTFLRGNIEKKSDVLIITRSDISETRLINAKTSYPEPDLMPKVQNFFEDMLLTLLSEPTLVLAESGTVPCEKTRFVVVYVYYPRALWIGYAIVIAMTVAFVLVGAWSLYQNGVASDVLFSRILATTRNPTLDHLSVGACLGGDPFPPELIKTKLRFGVLLEDDPKEGPLGKVEHCCFGTVGETKEIVKGGTYAGLKKWRIAEEMKYDEPDEEVPLLEKDN</sequence>
<dbReference type="eggNOG" id="ENOG502RX75">
    <property type="taxonomic scope" value="Eukaryota"/>
</dbReference>
<dbReference type="OrthoDB" id="5340195at2759"/>
<dbReference type="RefSeq" id="XP_003837208.1">
    <property type="nucleotide sequence ID" value="XM_003837160.1"/>
</dbReference>
<dbReference type="STRING" id="985895.E4ZRA3"/>
<gene>
    <name evidence="3" type="ORF">LEMA_P034420.1</name>
</gene>
<keyword evidence="2" id="KW-0472">Membrane</keyword>
<evidence type="ECO:0000313" key="4">
    <source>
        <dbReference type="Proteomes" id="UP000002668"/>
    </source>
</evidence>
<organism evidence="4">
    <name type="scientific">Leptosphaeria maculans (strain JN3 / isolate v23.1.3 / race Av1-4-5-6-7-8)</name>
    <name type="common">Blackleg fungus</name>
    <name type="synonym">Phoma lingam</name>
    <dbReference type="NCBI Taxonomy" id="985895"/>
    <lineage>
        <taxon>Eukaryota</taxon>
        <taxon>Fungi</taxon>
        <taxon>Dikarya</taxon>
        <taxon>Ascomycota</taxon>
        <taxon>Pezizomycotina</taxon>
        <taxon>Dothideomycetes</taxon>
        <taxon>Pleosporomycetidae</taxon>
        <taxon>Pleosporales</taxon>
        <taxon>Pleosporineae</taxon>
        <taxon>Leptosphaeriaceae</taxon>
        <taxon>Plenodomus</taxon>
        <taxon>Plenodomus lingam/Leptosphaeria maculans species complex</taxon>
    </lineage>
</organism>
<feature type="region of interest" description="Disordered" evidence="1">
    <location>
        <begin position="1"/>
        <end position="28"/>
    </location>
</feature>
<evidence type="ECO:0008006" key="5">
    <source>
        <dbReference type="Google" id="ProtNLM"/>
    </source>
</evidence>